<dbReference type="EMBL" id="RBKU01000001">
    <property type="protein sequence ID" value="RKR85284.1"/>
    <property type="molecule type" value="Genomic_DNA"/>
</dbReference>
<dbReference type="GO" id="GO:0032267">
    <property type="term" value="F:tRNA(Ile)-lysidine synthase activity"/>
    <property type="evidence" value="ECO:0007669"/>
    <property type="project" value="UniProtKB-EC"/>
</dbReference>
<comment type="function">
    <text evidence="8">Ligates lysine onto the cytidine present at position 34 of the AUA codon-specific tRNA(Ile) that contains the anticodon CAU, in an ATP-dependent manner. Cytidine is converted to lysidine, thus changing the amino acid specificity of the tRNA from methionine to isoleucine.</text>
</comment>
<keyword evidence="3 8" id="KW-0436">Ligase</keyword>
<dbReference type="InterPro" id="IPR014729">
    <property type="entry name" value="Rossmann-like_a/b/a_fold"/>
</dbReference>
<evidence type="ECO:0000313" key="10">
    <source>
        <dbReference type="EMBL" id="RKR85284.1"/>
    </source>
</evidence>
<name>A0A495JA66_9SPHI</name>
<dbReference type="CDD" id="cd01992">
    <property type="entry name" value="TilS_N"/>
    <property type="match status" value="1"/>
</dbReference>
<comment type="similarity">
    <text evidence="8">Belongs to the tRNA(Ile)-lysidine synthase family.</text>
</comment>
<keyword evidence="11" id="KW-1185">Reference proteome</keyword>
<dbReference type="Pfam" id="PF11734">
    <property type="entry name" value="TilS_C"/>
    <property type="match status" value="1"/>
</dbReference>
<evidence type="ECO:0000256" key="7">
    <source>
        <dbReference type="ARBA" id="ARBA00048539"/>
    </source>
</evidence>
<dbReference type="EC" id="6.3.4.19" evidence="8"/>
<feature type="domain" description="Lysidine-tRNA(Ile) synthetase C-terminal" evidence="9">
    <location>
        <begin position="365"/>
        <end position="438"/>
    </location>
</feature>
<dbReference type="NCBIfam" id="TIGR02432">
    <property type="entry name" value="lysidine_TilS_N"/>
    <property type="match status" value="1"/>
</dbReference>
<comment type="catalytic activity">
    <reaction evidence="7 8">
        <text>cytidine(34) in tRNA(Ile2) + L-lysine + ATP = lysidine(34) in tRNA(Ile2) + AMP + diphosphate + H(+)</text>
        <dbReference type="Rhea" id="RHEA:43744"/>
        <dbReference type="Rhea" id="RHEA-COMP:10625"/>
        <dbReference type="Rhea" id="RHEA-COMP:10670"/>
        <dbReference type="ChEBI" id="CHEBI:15378"/>
        <dbReference type="ChEBI" id="CHEBI:30616"/>
        <dbReference type="ChEBI" id="CHEBI:32551"/>
        <dbReference type="ChEBI" id="CHEBI:33019"/>
        <dbReference type="ChEBI" id="CHEBI:82748"/>
        <dbReference type="ChEBI" id="CHEBI:83665"/>
        <dbReference type="ChEBI" id="CHEBI:456215"/>
        <dbReference type="EC" id="6.3.4.19"/>
    </reaction>
</comment>
<dbReference type="InterPro" id="IPR012094">
    <property type="entry name" value="tRNA_Ile_lys_synt"/>
</dbReference>
<dbReference type="InterPro" id="IPR012795">
    <property type="entry name" value="tRNA_Ile_lys_synt_N"/>
</dbReference>
<dbReference type="RefSeq" id="WP_121201347.1">
    <property type="nucleotide sequence ID" value="NZ_RBKU01000001.1"/>
</dbReference>
<keyword evidence="6" id="KW-0067">ATP-binding</keyword>
<dbReference type="GO" id="GO:0006400">
    <property type="term" value="P:tRNA modification"/>
    <property type="evidence" value="ECO:0007669"/>
    <property type="project" value="UniProtKB-UniRule"/>
</dbReference>
<dbReference type="AlphaFoldDB" id="A0A495JA66"/>
<evidence type="ECO:0000256" key="8">
    <source>
        <dbReference type="HAMAP-Rule" id="MF_01161"/>
    </source>
</evidence>
<accession>A0A495JA66</accession>
<evidence type="ECO:0000313" key="11">
    <source>
        <dbReference type="Proteomes" id="UP000268007"/>
    </source>
</evidence>
<protein>
    <recommendedName>
        <fullName evidence="8">tRNA(Ile)-lysidine synthase</fullName>
        <ecNumber evidence="8">6.3.4.19</ecNumber>
    </recommendedName>
    <alternativeName>
        <fullName evidence="8">tRNA(Ile)-2-lysyl-cytidine synthase</fullName>
    </alternativeName>
    <alternativeName>
        <fullName evidence="8">tRNA(Ile)-lysidine synthetase</fullName>
    </alternativeName>
</protein>
<dbReference type="SMART" id="SM00977">
    <property type="entry name" value="TilS_C"/>
    <property type="match status" value="1"/>
</dbReference>
<dbReference type="Proteomes" id="UP000268007">
    <property type="component" value="Unassembled WGS sequence"/>
</dbReference>
<sequence length="445" mass="50633">MLPIQQFKNFIEKHRLFEPGHSVLAAVSSGRDSVLLAHLLQQSGINFGIAHCNFQLRPAEALAEQAFANNLANSFGVAFHTTNFDTQSYAKQNGISTQMAARQLRYTWFEHIRNNFGYNCIAVAHHQNDSVETILLNLTRGTGIAGMHGILPKNGLIVRPMLFLNRNEIDNLVANNNLAYMEDSSNASVKYARNKIRHQVIPHLKELNPKLEETFDSNIKRFRELELLLQNKLNEIMPKVLIPHGDDFYIPIAAIEQLEPQRLLLFGLLNPFGFSEQVIEDMLSALNKHAGRVFEAPAYILVLDRDKLVLSKRTTTPHPVVIKPDDNEVSYAGFKLTLLHDDSPLIVRDNPMALSVDADALIYPLTLRTWQQGDYFYPMGMKGKKKLSDFFVNEKIALNEKNQIPILVNGNNEVIWICGYRSDERYKVTAHTKKVIIFELYKLNL</sequence>
<evidence type="ECO:0000256" key="5">
    <source>
        <dbReference type="ARBA" id="ARBA00022741"/>
    </source>
</evidence>
<evidence type="ECO:0000256" key="3">
    <source>
        <dbReference type="ARBA" id="ARBA00022598"/>
    </source>
</evidence>
<dbReference type="InterPro" id="IPR012796">
    <property type="entry name" value="Lysidine-tRNA-synth_C"/>
</dbReference>
<comment type="caution">
    <text evidence="8">Lacks conserved residue(s) required for the propagation of feature annotation.</text>
</comment>
<dbReference type="InterPro" id="IPR011063">
    <property type="entry name" value="TilS/TtcA_N"/>
</dbReference>
<evidence type="ECO:0000259" key="9">
    <source>
        <dbReference type="SMART" id="SM00977"/>
    </source>
</evidence>
<gene>
    <name evidence="8" type="primary">tilS</name>
    <name evidence="10" type="ORF">BDD43_5548</name>
</gene>
<dbReference type="PANTHER" id="PTHR43033:SF1">
    <property type="entry name" value="TRNA(ILE)-LYSIDINE SYNTHASE-RELATED"/>
    <property type="match status" value="1"/>
</dbReference>
<comment type="caution">
    <text evidence="10">The sequence shown here is derived from an EMBL/GenBank/DDBJ whole genome shotgun (WGS) entry which is preliminary data.</text>
</comment>
<keyword evidence="4 8" id="KW-0819">tRNA processing</keyword>
<dbReference type="NCBIfam" id="TIGR02433">
    <property type="entry name" value="lysidine_TilS_C"/>
    <property type="match status" value="1"/>
</dbReference>
<dbReference type="GO" id="GO:0005524">
    <property type="term" value="F:ATP binding"/>
    <property type="evidence" value="ECO:0007669"/>
    <property type="project" value="UniProtKB-KW"/>
</dbReference>
<reference evidence="10 11" key="1">
    <citation type="submission" date="2018-10" db="EMBL/GenBank/DDBJ databases">
        <title>Genomic Encyclopedia of Archaeal and Bacterial Type Strains, Phase II (KMG-II): from individual species to whole genera.</title>
        <authorList>
            <person name="Goeker M."/>
        </authorList>
    </citation>
    <scope>NUCLEOTIDE SEQUENCE [LARGE SCALE GENOMIC DNA]</scope>
    <source>
        <strain evidence="10 11">DSM 18602</strain>
    </source>
</reference>
<organism evidence="10 11">
    <name type="scientific">Mucilaginibacter gracilis</name>
    <dbReference type="NCBI Taxonomy" id="423350"/>
    <lineage>
        <taxon>Bacteria</taxon>
        <taxon>Pseudomonadati</taxon>
        <taxon>Bacteroidota</taxon>
        <taxon>Sphingobacteriia</taxon>
        <taxon>Sphingobacteriales</taxon>
        <taxon>Sphingobacteriaceae</taxon>
        <taxon>Mucilaginibacter</taxon>
    </lineage>
</organism>
<keyword evidence="5" id="KW-0547">Nucleotide-binding</keyword>
<dbReference type="Pfam" id="PF01171">
    <property type="entry name" value="ATP_bind_3"/>
    <property type="match status" value="1"/>
</dbReference>
<evidence type="ECO:0000256" key="1">
    <source>
        <dbReference type="ARBA" id="ARBA00004496"/>
    </source>
</evidence>
<dbReference type="SUPFAM" id="SSF56037">
    <property type="entry name" value="PheT/TilS domain"/>
    <property type="match status" value="1"/>
</dbReference>
<dbReference type="Gene3D" id="3.40.50.620">
    <property type="entry name" value="HUPs"/>
    <property type="match status" value="1"/>
</dbReference>
<dbReference type="HAMAP" id="MF_01161">
    <property type="entry name" value="tRNA_Ile_lys_synt"/>
    <property type="match status" value="1"/>
</dbReference>
<evidence type="ECO:0000256" key="4">
    <source>
        <dbReference type="ARBA" id="ARBA00022694"/>
    </source>
</evidence>
<evidence type="ECO:0000256" key="2">
    <source>
        <dbReference type="ARBA" id="ARBA00022490"/>
    </source>
</evidence>
<dbReference type="PANTHER" id="PTHR43033">
    <property type="entry name" value="TRNA(ILE)-LYSIDINE SYNTHASE-RELATED"/>
    <property type="match status" value="1"/>
</dbReference>
<dbReference type="OrthoDB" id="9807403at2"/>
<dbReference type="SUPFAM" id="SSF52402">
    <property type="entry name" value="Adenine nucleotide alpha hydrolases-like"/>
    <property type="match status" value="1"/>
</dbReference>
<evidence type="ECO:0000256" key="6">
    <source>
        <dbReference type="ARBA" id="ARBA00022840"/>
    </source>
</evidence>
<dbReference type="GO" id="GO:0005737">
    <property type="term" value="C:cytoplasm"/>
    <property type="evidence" value="ECO:0007669"/>
    <property type="project" value="UniProtKB-SubCell"/>
</dbReference>
<keyword evidence="2 8" id="KW-0963">Cytoplasm</keyword>
<comment type="subcellular location">
    <subcellularLocation>
        <location evidence="1 8">Cytoplasm</location>
    </subcellularLocation>
</comment>
<proteinExistence type="inferred from homology"/>